<dbReference type="SUPFAM" id="SSF50156">
    <property type="entry name" value="PDZ domain-like"/>
    <property type="match status" value="1"/>
</dbReference>
<keyword evidence="2" id="KW-0378">Hydrolase</keyword>
<keyword evidence="3" id="KW-1185">Reference proteome</keyword>
<evidence type="ECO:0000313" key="2">
    <source>
        <dbReference type="EMBL" id="MBI1682250.1"/>
    </source>
</evidence>
<reference evidence="2 3" key="1">
    <citation type="submission" date="2020-11" db="EMBL/GenBank/DDBJ databases">
        <title>genome sequence of strain KACC 18849.</title>
        <authorList>
            <person name="Gao J."/>
            <person name="Zhang X."/>
        </authorList>
    </citation>
    <scope>NUCLEOTIDE SEQUENCE [LARGE SCALE GENOMIC DNA]</scope>
    <source>
        <strain evidence="2 3">KACC 18849</strain>
    </source>
</reference>
<sequence>MFNRRRVLSLLSSPFLASVAGRALAADGVVAAPITLNDKRILIDVTLGGKGPYPFAIDTGGAFSLIRESLAEELKLRQVRTLWLNGKPSPIYEAKDVVMGGAVRQQIVAFGGIEGLRLGAQGALAAGLLTTGDSELDLDAGEWRLFPNGPPDRNGYVRAPAELRLEGANASKRIFGQVMLNGAPLEAILDTGGPLVLTMPYEEGVKRGLWNDATPYSPQSFSGGVLGLSKSRGRMVRAKRLELGPIVQENVLVCVRPPDMDQAGQRAHAVLGLPFLRTMNWSLSSDALWVRRNSQAPTVPTYALSGVWVTNDGGKVVVDSVGGGSPAAKAGVRPGDVVQNVADLREAIALFNGPAGQPSTVTLKRGGETVTAEFVMTDYL</sequence>
<keyword evidence="1" id="KW-0732">Signal</keyword>
<dbReference type="GO" id="GO:0008233">
    <property type="term" value="F:peptidase activity"/>
    <property type="evidence" value="ECO:0007669"/>
    <property type="project" value="UniProtKB-KW"/>
</dbReference>
<dbReference type="Proteomes" id="UP000639859">
    <property type="component" value="Unassembled WGS sequence"/>
</dbReference>
<dbReference type="Gene3D" id="2.30.42.10">
    <property type="match status" value="1"/>
</dbReference>
<proteinExistence type="predicted"/>
<feature type="chain" id="PRO_5046030432" evidence="1">
    <location>
        <begin position="26"/>
        <end position="380"/>
    </location>
</feature>
<dbReference type="InterPro" id="IPR036034">
    <property type="entry name" value="PDZ_sf"/>
</dbReference>
<keyword evidence="2" id="KW-0645">Protease</keyword>
<dbReference type="Pfam" id="PF13650">
    <property type="entry name" value="Asp_protease_2"/>
    <property type="match status" value="1"/>
</dbReference>
<accession>A0ABS0SRL5</accession>
<gene>
    <name evidence="2" type="ORF">I4Q42_01055</name>
</gene>
<comment type="caution">
    <text evidence="2">The sequence shown here is derived from an EMBL/GenBank/DDBJ whole genome shotgun (WGS) entry which is preliminary data.</text>
</comment>
<dbReference type="Gene3D" id="2.40.70.10">
    <property type="entry name" value="Acid Proteases"/>
    <property type="match status" value="2"/>
</dbReference>
<dbReference type="InterPro" id="IPR021109">
    <property type="entry name" value="Peptidase_aspartic_dom_sf"/>
</dbReference>
<dbReference type="RefSeq" id="WP_198574215.1">
    <property type="nucleotide sequence ID" value="NZ_JADWOX010000001.1"/>
</dbReference>
<protein>
    <submittedName>
        <fullName evidence="2">Aspartyl protease family protein</fullName>
    </submittedName>
</protein>
<dbReference type="EMBL" id="JADWOX010000001">
    <property type="protein sequence ID" value="MBI1682250.1"/>
    <property type="molecule type" value="Genomic_DNA"/>
</dbReference>
<evidence type="ECO:0000313" key="3">
    <source>
        <dbReference type="Proteomes" id="UP000639859"/>
    </source>
</evidence>
<dbReference type="GO" id="GO:0006508">
    <property type="term" value="P:proteolysis"/>
    <property type="evidence" value="ECO:0007669"/>
    <property type="project" value="UniProtKB-KW"/>
</dbReference>
<evidence type="ECO:0000256" key="1">
    <source>
        <dbReference type="SAM" id="SignalP"/>
    </source>
</evidence>
<name>A0ABS0SRL5_9CAUL</name>
<feature type="signal peptide" evidence="1">
    <location>
        <begin position="1"/>
        <end position="25"/>
    </location>
</feature>
<organism evidence="2 3">
    <name type="scientific">Caulobacter hibisci</name>
    <dbReference type="NCBI Taxonomy" id="2035993"/>
    <lineage>
        <taxon>Bacteria</taxon>
        <taxon>Pseudomonadati</taxon>
        <taxon>Pseudomonadota</taxon>
        <taxon>Alphaproteobacteria</taxon>
        <taxon>Caulobacterales</taxon>
        <taxon>Caulobacteraceae</taxon>
        <taxon>Caulobacter</taxon>
    </lineage>
</organism>